<keyword evidence="3 6" id="KW-0812">Transmembrane</keyword>
<dbReference type="PANTHER" id="PTHR30619:SF1">
    <property type="entry name" value="RECOMBINATION PROTEIN 2"/>
    <property type="match status" value="1"/>
</dbReference>
<dbReference type="InterPro" id="IPR004477">
    <property type="entry name" value="ComEC_N"/>
</dbReference>
<evidence type="ECO:0000256" key="1">
    <source>
        <dbReference type="ARBA" id="ARBA00004651"/>
    </source>
</evidence>
<comment type="caution">
    <text evidence="9">The sequence shown here is derived from an EMBL/GenBank/DDBJ whole genome shotgun (WGS) entry which is preliminary data.</text>
</comment>
<feature type="transmembrane region" description="Helical" evidence="6">
    <location>
        <begin position="485"/>
        <end position="502"/>
    </location>
</feature>
<dbReference type="GO" id="GO:0005886">
    <property type="term" value="C:plasma membrane"/>
    <property type="evidence" value="ECO:0007669"/>
    <property type="project" value="UniProtKB-SubCell"/>
</dbReference>
<keyword evidence="5 6" id="KW-0472">Membrane</keyword>
<dbReference type="PANTHER" id="PTHR30619">
    <property type="entry name" value="DNA INTERNALIZATION/COMPETENCE PROTEIN COMEC/REC2"/>
    <property type="match status" value="1"/>
</dbReference>
<dbReference type="Pfam" id="PF13567">
    <property type="entry name" value="DUF4131"/>
    <property type="match status" value="1"/>
</dbReference>
<gene>
    <name evidence="9" type="ORF">UV12_C0002G0041</name>
</gene>
<evidence type="ECO:0000256" key="5">
    <source>
        <dbReference type="ARBA" id="ARBA00023136"/>
    </source>
</evidence>
<feature type="transmembrane region" description="Helical" evidence="6">
    <location>
        <begin position="453"/>
        <end position="473"/>
    </location>
</feature>
<feature type="transmembrane region" description="Helical" evidence="6">
    <location>
        <begin position="362"/>
        <end position="379"/>
    </location>
</feature>
<protein>
    <submittedName>
        <fullName evidence="9">Internalization-related competence protein ComEC/Rec2 protein</fullName>
    </submittedName>
</protein>
<evidence type="ECO:0000313" key="9">
    <source>
        <dbReference type="EMBL" id="KKS48192.1"/>
    </source>
</evidence>
<evidence type="ECO:0000259" key="7">
    <source>
        <dbReference type="Pfam" id="PF03772"/>
    </source>
</evidence>
<evidence type="ECO:0000313" key="10">
    <source>
        <dbReference type="Proteomes" id="UP000034704"/>
    </source>
</evidence>
<feature type="transmembrane region" description="Helical" evidence="6">
    <location>
        <begin position="425"/>
        <end position="446"/>
    </location>
</feature>
<organism evidence="9 10">
    <name type="scientific">Candidatus Nomurabacteria bacterium GW2011_GWC2_42_20</name>
    <dbReference type="NCBI Taxonomy" id="1618756"/>
    <lineage>
        <taxon>Bacteria</taxon>
        <taxon>Candidatus Nomuraibacteriota</taxon>
    </lineage>
</organism>
<accession>A0A0G0ZHL0</accession>
<evidence type="ECO:0000256" key="4">
    <source>
        <dbReference type="ARBA" id="ARBA00022989"/>
    </source>
</evidence>
<evidence type="ECO:0000256" key="6">
    <source>
        <dbReference type="SAM" id="Phobius"/>
    </source>
</evidence>
<evidence type="ECO:0000256" key="3">
    <source>
        <dbReference type="ARBA" id="ARBA00022692"/>
    </source>
</evidence>
<keyword evidence="2" id="KW-1003">Cell membrane</keyword>
<feature type="domain" description="DUF4131" evidence="8">
    <location>
        <begin position="26"/>
        <end position="203"/>
    </location>
</feature>
<feature type="transmembrane region" description="Helical" evidence="6">
    <location>
        <begin position="338"/>
        <end position="356"/>
    </location>
</feature>
<feature type="transmembrane region" description="Helical" evidence="6">
    <location>
        <begin position="299"/>
        <end position="326"/>
    </location>
</feature>
<feature type="transmembrane region" description="Helical" evidence="6">
    <location>
        <begin position="12"/>
        <end position="43"/>
    </location>
</feature>
<dbReference type="InterPro" id="IPR025405">
    <property type="entry name" value="DUF4131"/>
</dbReference>
<name>A0A0G0ZHL0_9BACT</name>
<dbReference type="AlphaFoldDB" id="A0A0G0ZHL0"/>
<dbReference type="NCBIfam" id="TIGR00360">
    <property type="entry name" value="ComEC_N-term"/>
    <property type="match status" value="1"/>
</dbReference>
<dbReference type="EMBL" id="LCDG01000002">
    <property type="protein sequence ID" value="KKS48192.1"/>
    <property type="molecule type" value="Genomic_DNA"/>
</dbReference>
<proteinExistence type="predicted"/>
<feature type="transmembrane region" description="Helical" evidence="6">
    <location>
        <begin position="391"/>
        <end position="413"/>
    </location>
</feature>
<evidence type="ECO:0000259" key="8">
    <source>
        <dbReference type="Pfam" id="PF13567"/>
    </source>
</evidence>
<evidence type="ECO:0000256" key="2">
    <source>
        <dbReference type="ARBA" id="ARBA00022475"/>
    </source>
</evidence>
<sequence>MRAKYFFGFMVSFIVGVAVESILNFGYSFAILCTMLSIFVFLIVRTSAYLKNVLLVSLILFGSALGIFRVDVSQMNTYAHTLDGFTEKVVTLEGIIIDEPDVRETYTNIVLYVHSVSNVLGSAEAESAGSRLGRHPGREIKSARVLMRVPTYPEFRYGDELSVVGKLIPPKNFESKGNVRAFDYRAYLAKDDIHYQMYFPKVSIVTHSKGSIVREKLSNIKSMLIKNISQKIPEPESSLASGITLGAKQSLGEELLQKFRETGVAHIVVLSGYNIAVVAGIISRLVIFMPFSIRLVMSALGIVLFAVMVGGGATVVRATIMALIIILARALGRENDALRALALAGGIMVFVNPMILLNDVSFQLSFSATLAIVVFVPVIEKYFIFISNRVLREIVVTTFATQIFVMPLILYHMGTASLIGFISNIFILPVVPLAMLAVALVAVFAWAPLMGSVLAIFAHALLAYIVTAVKFFAKVPFASLSGISFPLWALVLAYLFLCLYIVKNLQHTAEEKTAK</sequence>
<dbReference type="STRING" id="1618756.UV12_C0002G0041"/>
<comment type="subcellular location">
    <subcellularLocation>
        <location evidence="1">Cell membrane</location>
        <topology evidence="1">Multi-pass membrane protein</topology>
    </subcellularLocation>
</comment>
<feature type="transmembrane region" description="Helical" evidence="6">
    <location>
        <begin position="264"/>
        <end position="287"/>
    </location>
</feature>
<keyword evidence="4 6" id="KW-1133">Transmembrane helix</keyword>
<dbReference type="Proteomes" id="UP000034704">
    <property type="component" value="Unassembled WGS sequence"/>
</dbReference>
<feature type="domain" description="ComEC/Rec2-related protein" evidence="7">
    <location>
        <begin position="243"/>
        <end position="502"/>
    </location>
</feature>
<dbReference type="InterPro" id="IPR052159">
    <property type="entry name" value="Competence_DNA_uptake"/>
</dbReference>
<dbReference type="Pfam" id="PF03772">
    <property type="entry name" value="Competence"/>
    <property type="match status" value="1"/>
</dbReference>
<reference evidence="9 10" key="1">
    <citation type="journal article" date="2015" name="Nature">
        <title>rRNA introns, odd ribosomes, and small enigmatic genomes across a large radiation of phyla.</title>
        <authorList>
            <person name="Brown C.T."/>
            <person name="Hug L.A."/>
            <person name="Thomas B.C."/>
            <person name="Sharon I."/>
            <person name="Castelle C.J."/>
            <person name="Singh A."/>
            <person name="Wilkins M.J."/>
            <person name="Williams K.H."/>
            <person name="Banfield J.F."/>
        </authorList>
    </citation>
    <scope>NUCLEOTIDE SEQUENCE [LARGE SCALE GENOMIC DNA]</scope>
</reference>
<feature type="transmembrane region" description="Helical" evidence="6">
    <location>
        <begin position="49"/>
        <end position="68"/>
    </location>
</feature>